<evidence type="ECO:0000313" key="4">
    <source>
        <dbReference type="EMBL" id="QJH98471.1"/>
    </source>
</evidence>
<gene>
    <name evidence="3" type="ORF">MM415A00187_0026</name>
    <name evidence="2" type="ORF">MM415B00313_0026</name>
    <name evidence="1" type="ORF">TM448A00409_0026</name>
    <name evidence="4" type="ORF">TM448B01327_0011</name>
</gene>
<dbReference type="AlphaFoldDB" id="A0A6H1ZGR4"/>
<reference evidence="1" key="1">
    <citation type="submission" date="2020-03" db="EMBL/GenBank/DDBJ databases">
        <title>The deep terrestrial virosphere.</title>
        <authorList>
            <person name="Holmfeldt K."/>
            <person name="Nilsson E."/>
            <person name="Simone D."/>
            <person name="Lopez-Fernandez M."/>
            <person name="Wu X."/>
            <person name="de Brujin I."/>
            <person name="Lundin D."/>
            <person name="Andersson A."/>
            <person name="Bertilsson S."/>
            <person name="Dopson M."/>
        </authorList>
    </citation>
    <scope>NUCLEOTIDE SEQUENCE</scope>
    <source>
        <strain evidence="3">MM415A00187</strain>
        <strain evidence="2">MM415B00313</strain>
        <strain evidence="1">TM448A00409</strain>
        <strain evidence="4">TM448B01327</strain>
    </source>
</reference>
<organism evidence="1">
    <name type="scientific">viral metagenome</name>
    <dbReference type="NCBI Taxonomy" id="1070528"/>
    <lineage>
        <taxon>unclassified sequences</taxon>
        <taxon>metagenomes</taxon>
        <taxon>organismal metagenomes</taxon>
    </lineage>
</organism>
<evidence type="ECO:0000313" key="3">
    <source>
        <dbReference type="EMBL" id="QJA84491.1"/>
    </source>
</evidence>
<dbReference type="EMBL" id="MT144735">
    <property type="protein sequence ID" value="QJH98471.1"/>
    <property type="molecule type" value="Genomic_DNA"/>
</dbReference>
<dbReference type="InterPro" id="IPR011050">
    <property type="entry name" value="Pectin_lyase_fold/virulence"/>
</dbReference>
<evidence type="ECO:0000313" key="1">
    <source>
        <dbReference type="EMBL" id="QJA46390.1"/>
    </source>
</evidence>
<evidence type="ECO:0000313" key="2">
    <source>
        <dbReference type="EMBL" id="QJA66978.1"/>
    </source>
</evidence>
<name>A0A6H1ZGR4_9ZZZZ</name>
<proteinExistence type="predicted"/>
<dbReference type="SUPFAM" id="SSF51126">
    <property type="entry name" value="Pectin lyase-like"/>
    <property type="match status" value="1"/>
</dbReference>
<dbReference type="EMBL" id="MT144009">
    <property type="protein sequence ID" value="QJA46390.1"/>
    <property type="molecule type" value="Genomic_DNA"/>
</dbReference>
<protein>
    <submittedName>
        <fullName evidence="1">Uncharacterized protein</fullName>
    </submittedName>
</protein>
<sequence length="465" mass="50458">MSILSRFSGTLSYLFSLGKGSDKAIIKNDGGVLQFLNSDESDFVRVQAATATDENDLVTVNYLTEAYEEDLTYDMTPAAIQAIIDGYNDRTFTKDVIFNFGAGTYTYSGTPYDISGIQTIRGAKLKLIGADTRIYSGYAFIKGQVTDSDISATETDLSINGTYDEITVTPSDYDFEAAGYGAGDLVEVTTLNGGTGAIVYGYGTIASISGNVITLTGALGSSITTFDQGTTFAILPNVNINTEINFDVENCDILVENMCARIDMTECNVNAGNTIEINNVALGSYARRSDVTHYIKGCKKVDLYKVYKPGELNFSRCQNITIQKSYFAYSATPIVFIDCTDIYLDAVGLSGGIRFEHCSRVTGNSVLIDHTHTNPATGIYSRFATKGVYFYNSIIKKVVKLSNGFEIAWDSDVTLENCTVDNWVIGCNANNVSNAMVRTCTFSNNDTNYSPSSNPGNHSSNVEVQ</sequence>
<dbReference type="EMBL" id="MT141564">
    <property type="protein sequence ID" value="QJA66978.1"/>
    <property type="molecule type" value="Genomic_DNA"/>
</dbReference>
<accession>A0A6H1ZGR4</accession>
<dbReference type="EMBL" id="MT142530">
    <property type="protein sequence ID" value="QJA84491.1"/>
    <property type="molecule type" value="Genomic_DNA"/>
</dbReference>